<reference evidence="1" key="1">
    <citation type="submission" date="2019-10" db="EMBL/GenBank/DDBJ databases">
        <title>The sequence and de novo assembly of the wild yak genome.</title>
        <authorList>
            <person name="Liu Y."/>
        </authorList>
    </citation>
    <scope>NUCLEOTIDE SEQUENCE [LARGE SCALE GENOMIC DNA]</scope>
    <source>
        <strain evidence="1">WY2019</strain>
    </source>
</reference>
<dbReference type="EMBL" id="VBQZ03000017">
    <property type="protein sequence ID" value="MXQ83659.1"/>
    <property type="molecule type" value="Genomic_DNA"/>
</dbReference>
<organism evidence="1 2">
    <name type="scientific">Bos mutus</name>
    <name type="common">wild yak</name>
    <dbReference type="NCBI Taxonomy" id="72004"/>
    <lineage>
        <taxon>Eukaryota</taxon>
        <taxon>Metazoa</taxon>
        <taxon>Chordata</taxon>
        <taxon>Craniata</taxon>
        <taxon>Vertebrata</taxon>
        <taxon>Euteleostomi</taxon>
        <taxon>Mammalia</taxon>
        <taxon>Eutheria</taxon>
        <taxon>Laurasiatheria</taxon>
        <taxon>Artiodactyla</taxon>
        <taxon>Ruminantia</taxon>
        <taxon>Pecora</taxon>
        <taxon>Bovidae</taxon>
        <taxon>Bovinae</taxon>
        <taxon>Bos</taxon>
    </lineage>
</organism>
<evidence type="ECO:0000313" key="1">
    <source>
        <dbReference type="EMBL" id="MXQ83659.1"/>
    </source>
</evidence>
<keyword evidence="2" id="KW-1185">Reference proteome</keyword>
<name>A0A6B0R0I7_9CETA</name>
<protein>
    <submittedName>
        <fullName evidence="1">Uncharacterized protein</fullName>
    </submittedName>
</protein>
<proteinExistence type="predicted"/>
<evidence type="ECO:0000313" key="2">
    <source>
        <dbReference type="Proteomes" id="UP000322234"/>
    </source>
</evidence>
<gene>
    <name evidence="1" type="ORF">E5288_WYG014746</name>
</gene>
<comment type="caution">
    <text evidence="1">The sequence shown here is derived from an EMBL/GenBank/DDBJ whole genome shotgun (WGS) entry which is preliminary data.</text>
</comment>
<accession>A0A6B0R0I7</accession>
<sequence length="113" mass="12887">MSHPSSADEAVRISQLCLAHISVKINRSYLPFHWRDNSKFPKRMLVVGYGEEGNRAGNQQCGKLESRGTIMTLISNCEEEHAYVVTQHYIYEDKGYKDHEHDLVCKGCLLDTS</sequence>
<dbReference type="Proteomes" id="UP000322234">
    <property type="component" value="Unassembled WGS sequence"/>
</dbReference>
<dbReference type="AlphaFoldDB" id="A0A6B0R0I7"/>